<dbReference type="EMBL" id="FOYN01000001">
    <property type="protein sequence ID" value="SFR31131.1"/>
    <property type="molecule type" value="Genomic_DNA"/>
</dbReference>
<evidence type="ECO:0000313" key="2">
    <source>
        <dbReference type="Proteomes" id="UP000198932"/>
    </source>
</evidence>
<reference evidence="2" key="1">
    <citation type="submission" date="2016-10" db="EMBL/GenBank/DDBJ databases">
        <authorList>
            <person name="Varghese N."/>
            <person name="Submissions S."/>
        </authorList>
    </citation>
    <scope>NUCLEOTIDE SEQUENCE [LARGE SCALE GENOMIC DNA]</scope>
    <source>
        <strain evidence="2">RD 26</strain>
    </source>
</reference>
<dbReference type="OrthoDB" id="195021at2157"/>
<proteinExistence type="predicted"/>
<protein>
    <submittedName>
        <fullName evidence="1">Uncharacterized protein</fullName>
    </submittedName>
</protein>
<name>A0A1I6FMH4_HALSD</name>
<organism evidence="1 2">
    <name type="scientific">Halorubrum sodomense</name>
    <dbReference type="NCBI Taxonomy" id="35743"/>
    <lineage>
        <taxon>Archaea</taxon>
        <taxon>Methanobacteriati</taxon>
        <taxon>Methanobacteriota</taxon>
        <taxon>Stenosarchaea group</taxon>
        <taxon>Halobacteria</taxon>
        <taxon>Halobacteriales</taxon>
        <taxon>Haloferacaceae</taxon>
        <taxon>Halorubrum</taxon>
    </lineage>
</organism>
<dbReference type="RefSeq" id="WP_092920424.1">
    <property type="nucleotide sequence ID" value="NZ_FOYN01000001.1"/>
</dbReference>
<evidence type="ECO:0000313" key="1">
    <source>
        <dbReference type="EMBL" id="SFR31131.1"/>
    </source>
</evidence>
<dbReference type="InterPro" id="IPR006311">
    <property type="entry name" value="TAT_signal"/>
</dbReference>
<gene>
    <name evidence="1" type="ORF">SAMN04487937_0969</name>
</gene>
<dbReference type="AlphaFoldDB" id="A0A1I6FMH4"/>
<sequence length="147" mass="15491">MPSATRRTFVAGLSTALVVAAAGCAGSGSDSAPAHWVSVYLGEREETHDVTVAITDASGATLFEEAYRLSDDNEAEEDEPIPGSSEPESVVVTVDGVRFERDWPGVERPGLPCGDPNRSGVELWIESASDGTPALRLETGCQRVANE</sequence>
<dbReference type="STRING" id="35743.SAMN04487937_0969"/>
<dbReference type="PROSITE" id="PS51257">
    <property type="entry name" value="PROKAR_LIPOPROTEIN"/>
    <property type="match status" value="1"/>
</dbReference>
<dbReference type="PROSITE" id="PS51318">
    <property type="entry name" value="TAT"/>
    <property type="match status" value="1"/>
</dbReference>
<keyword evidence="2" id="KW-1185">Reference proteome</keyword>
<dbReference type="Proteomes" id="UP000198932">
    <property type="component" value="Unassembled WGS sequence"/>
</dbReference>
<accession>A0A1I6FMH4</accession>